<dbReference type="PROSITE" id="PS50103">
    <property type="entry name" value="ZF_C3H1"/>
    <property type="match status" value="1"/>
</dbReference>
<dbReference type="InterPro" id="IPR000571">
    <property type="entry name" value="Znf_CCCH"/>
</dbReference>
<feature type="region of interest" description="Disordered" evidence="2">
    <location>
        <begin position="403"/>
        <end position="430"/>
    </location>
</feature>
<feature type="compositionally biased region" description="Polar residues" evidence="2">
    <location>
        <begin position="483"/>
        <end position="509"/>
    </location>
</feature>
<dbReference type="GO" id="GO:0008270">
    <property type="term" value="F:zinc ion binding"/>
    <property type="evidence" value="ECO:0007669"/>
    <property type="project" value="UniProtKB-KW"/>
</dbReference>
<feature type="compositionally biased region" description="Polar residues" evidence="2">
    <location>
        <begin position="543"/>
        <end position="556"/>
    </location>
</feature>
<feature type="region of interest" description="Disordered" evidence="2">
    <location>
        <begin position="1"/>
        <end position="42"/>
    </location>
</feature>
<keyword evidence="5" id="KW-1185">Reference proteome</keyword>
<evidence type="ECO:0000259" key="3">
    <source>
        <dbReference type="PROSITE" id="PS50103"/>
    </source>
</evidence>
<evidence type="ECO:0000256" key="2">
    <source>
        <dbReference type="SAM" id="MobiDB-lite"/>
    </source>
</evidence>
<feature type="compositionally biased region" description="Polar residues" evidence="2">
    <location>
        <begin position="318"/>
        <end position="327"/>
    </location>
</feature>
<dbReference type="HOGENOM" id="CLU_479877_0_0_1"/>
<keyword evidence="1" id="KW-0479">Metal-binding</keyword>
<reference evidence="5" key="1">
    <citation type="journal article" date="2015" name="BMC Genomics">
        <title>Genomic and transcriptomic analysis of the endophytic fungus Pestalotiopsis fici reveals its lifestyle and high potential for synthesis of natural products.</title>
        <authorList>
            <person name="Wang X."/>
            <person name="Zhang X."/>
            <person name="Liu L."/>
            <person name="Xiang M."/>
            <person name="Wang W."/>
            <person name="Sun X."/>
            <person name="Che Y."/>
            <person name="Guo L."/>
            <person name="Liu G."/>
            <person name="Guo L."/>
            <person name="Wang C."/>
            <person name="Yin W.B."/>
            <person name="Stadler M."/>
            <person name="Zhang X."/>
            <person name="Liu X."/>
        </authorList>
    </citation>
    <scope>NUCLEOTIDE SEQUENCE [LARGE SCALE GENOMIC DNA]</scope>
    <source>
        <strain evidence="5">W106-1 / CGMCC3.15140</strain>
    </source>
</reference>
<dbReference type="AlphaFoldDB" id="W3WLA7"/>
<protein>
    <recommendedName>
        <fullName evidence="3">C3H1-type domain-containing protein</fullName>
    </recommendedName>
</protein>
<feature type="region of interest" description="Disordered" evidence="2">
    <location>
        <begin position="305"/>
        <end position="347"/>
    </location>
</feature>
<dbReference type="GeneID" id="19278041"/>
<dbReference type="InParanoid" id="W3WLA7"/>
<feature type="compositionally biased region" description="Pro residues" evidence="2">
    <location>
        <begin position="517"/>
        <end position="527"/>
    </location>
</feature>
<feature type="compositionally biased region" description="Polar residues" evidence="2">
    <location>
        <begin position="21"/>
        <end position="34"/>
    </location>
</feature>
<evidence type="ECO:0000256" key="1">
    <source>
        <dbReference type="PROSITE-ProRule" id="PRU00723"/>
    </source>
</evidence>
<gene>
    <name evidence="4" type="ORF">PFICI_13028</name>
</gene>
<dbReference type="Proteomes" id="UP000030651">
    <property type="component" value="Unassembled WGS sequence"/>
</dbReference>
<keyword evidence="1" id="KW-0863">Zinc-finger</keyword>
<feature type="region of interest" description="Disordered" evidence="2">
    <location>
        <begin position="250"/>
        <end position="273"/>
    </location>
</feature>
<evidence type="ECO:0000313" key="5">
    <source>
        <dbReference type="Proteomes" id="UP000030651"/>
    </source>
</evidence>
<proteinExistence type="predicted"/>
<feature type="zinc finger region" description="C3H1-type" evidence="1">
    <location>
        <begin position="344"/>
        <end position="373"/>
    </location>
</feature>
<sequence length="568" mass="61847">MDSSSLPTTNSPAIKAPSDVSFCSSGVSPASTRIGSPASSHSSSALLDLAQFTNSDIEPTSNTLLESQPTMERNAFQSVNLRRDKLIAERSNENNVMSNGPQAQRPFPLQQPQTLRPSTSTSISAQALRSLTSNNWRTQPLGEIMYNSFDPVVGNVPTPSQASRGPPSSFPAHSLPRLEQHAALMSYPNMAAFSDLQLDSCYAYCFDRGNGQYTQLIPADMLPTLQNVPALQQGCQGMIVLPTPRAFLSNSRSSNSDPILLRTPPATPGIPADNIQSRIDNIVATTPSTPTHHSSSASFSISHINNSHQQQHQGHQNTPSFLSSNSAPHHHHQQQQQQQQQPQRRPKVYCDKWVHEGVCAFTQQGCKYKHEMPFDKVTQHQLGLFHGLPAWWKKHQAELARQRDVSQTLGSEALSEGDNPGTNTNLGMNEVTPTHELNELSNRTGARYGTEIRGNFDDSVNNSTSAMAWRQQNSHVFGKNGGIEQSQHNRGGFTSRNGVGSQDLGSRANNFAWHPSPFGPIAPPPPRTSAQMSRSIASPIDGSLTTQGNLPTNNPYASLEALDDGKTD</sequence>
<feature type="region of interest" description="Disordered" evidence="2">
    <location>
        <begin position="480"/>
        <end position="568"/>
    </location>
</feature>
<feature type="compositionally biased region" description="Low complexity" evidence="2">
    <location>
        <begin position="334"/>
        <end position="343"/>
    </location>
</feature>
<feature type="compositionally biased region" description="Low complexity" evidence="2">
    <location>
        <begin position="305"/>
        <end position="317"/>
    </location>
</feature>
<organism evidence="4 5">
    <name type="scientific">Pestalotiopsis fici (strain W106-1 / CGMCC3.15140)</name>
    <dbReference type="NCBI Taxonomy" id="1229662"/>
    <lineage>
        <taxon>Eukaryota</taxon>
        <taxon>Fungi</taxon>
        <taxon>Dikarya</taxon>
        <taxon>Ascomycota</taxon>
        <taxon>Pezizomycotina</taxon>
        <taxon>Sordariomycetes</taxon>
        <taxon>Xylariomycetidae</taxon>
        <taxon>Amphisphaeriales</taxon>
        <taxon>Sporocadaceae</taxon>
        <taxon>Pestalotiopsis</taxon>
    </lineage>
</organism>
<name>W3WLA7_PESFW</name>
<feature type="compositionally biased region" description="Polar residues" evidence="2">
    <location>
        <begin position="1"/>
        <end position="12"/>
    </location>
</feature>
<feature type="region of interest" description="Disordered" evidence="2">
    <location>
        <begin position="94"/>
        <end position="117"/>
    </location>
</feature>
<feature type="domain" description="C3H1-type" evidence="3">
    <location>
        <begin position="344"/>
        <end position="373"/>
    </location>
</feature>
<dbReference type="KEGG" id="pfy:PFICI_13028"/>
<dbReference type="EMBL" id="KI912119">
    <property type="protein sequence ID" value="ETS74544.1"/>
    <property type="molecule type" value="Genomic_DNA"/>
</dbReference>
<accession>W3WLA7</accession>
<keyword evidence="1" id="KW-0862">Zinc</keyword>
<dbReference type="OrthoDB" id="5355510at2759"/>
<dbReference type="eggNOG" id="ENOG502ST3I">
    <property type="taxonomic scope" value="Eukaryota"/>
</dbReference>
<evidence type="ECO:0000313" key="4">
    <source>
        <dbReference type="EMBL" id="ETS74544.1"/>
    </source>
</evidence>
<dbReference type="RefSeq" id="XP_007839800.1">
    <property type="nucleotide sequence ID" value="XM_007841609.1"/>
</dbReference>